<keyword evidence="2" id="KW-1185">Reference proteome</keyword>
<evidence type="ECO:0000313" key="1">
    <source>
        <dbReference type="EMBL" id="SIM49931.1"/>
    </source>
</evidence>
<dbReference type="AlphaFoldDB" id="A0A1N5TNF8"/>
<dbReference type="Proteomes" id="UP000185124">
    <property type="component" value="Unassembled WGS sequence"/>
</dbReference>
<reference evidence="2" key="1">
    <citation type="submission" date="2016-12" db="EMBL/GenBank/DDBJ databases">
        <authorList>
            <person name="Varghese N."/>
            <person name="Submissions S."/>
        </authorList>
    </citation>
    <scope>NUCLEOTIDE SEQUENCE [LARGE SCALE GENOMIC DNA]</scope>
    <source>
        <strain evidence="2">DSM 45599</strain>
    </source>
</reference>
<proteinExistence type="predicted"/>
<evidence type="ECO:0000313" key="2">
    <source>
        <dbReference type="Proteomes" id="UP000185124"/>
    </source>
</evidence>
<dbReference type="OrthoDB" id="4485313at2"/>
<dbReference type="EMBL" id="FSQT01000001">
    <property type="protein sequence ID" value="SIM49931.1"/>
    <property type="molecule type" value="Genomic_DNA"/>
</dbReference>
<name>A0A1N5TNF8_9ACTN</name>
<accession>A0A1N5TNF8</accession>
<sequence length="151" mass="17242">MAQLTGMATGRVKPDHRLISILGTGYTDSFAPEFTRDRFCYADRDIVYLTSISQHHRAMVTLEAWDDAPAVRRADEAFETVELELTTGQVYVCSMMETRVSPVLTVGPPGAYVARAEVSGRAELRERLAHMDMSERLDDIEQFRVRFWPRR</sequence>
<organism evidence="1 2">
    <name type="scientific">Micromonospora cremea</name>
    <dbReference type="NCBI Taxonomy" id="709881"/>
    <lineage>
        <taxon>Bacteria</taxon>
        <taxon>Bacillati</taxon>
        <taxon>Actinomycetota</taxon>
        <taxon>Actinomycetes</taxon>
        <taxon>Micromonosporales</taxon>
        <taxon>Micromonosporaceae</taxon>
        <taxon>Micromonospora</taxon>
    </lineage>
</organism>
<gene>
    <name evidence="1" type="ORF">SAMN04489832_0282</name>
</gene>
<dbReference type="RefSeq" id="WP_143728143.1">
    <property type="nucleotide sequence ID" value="NZ_FSQT01000001.1"/>
</dbReference>
<protein>
    <submittedName>
        <fullName evidence="1">Uncharacterized protein</fullName>
    </submittedName>
</protein>